<dbReference type="RefSeq" id="WP_038411720.1">
    <property type="nucleotide sequence ID" value="NZ_CP009455.1"/>
</dbReference>
<dbReference type="AlphaFoldDB" id="A0A089WRH2"/>
<dbReference type="GO" id="GO:0016787">
    <property type="term" value="F:hydrolase activity"/>
    <property type="evidence" value="ECO:0007669"/>
    <property type="project" value="InterPro"/>
</dbReference>
<dbReference type="Proteomes" id="UP000029493">
    <property type="component" value="Chromosome"/>
</dbReference>
<dbReference type="InterPro" id="IPR006680">
    <property type="entry name" value="Amidohydro-rel"/>
</dbReference>
<accession>A0A089WRH2</accession>
<dbReference type="Gene3D" id="3.20.20.140">
    <property type="entry name" value="Metal-dependent hydrolases"/>
    <property type="match status" value="1"/>
</dbReference>
<dbReference type="EMBL" id="CP009455">
    <property type="protein sequence ID" value="AIR89097.1"/>
    <property type="molecule type" value="Genomic_DNA"/>
</dbReference>
<feature type="domain" description="Amidohydrolase-related" evidence="1">
    <location>
        <begin position="12"/>
        <end position="276"/>
    </location>
</feature>
<evidence type="ECO:0000259" key="1">
    <source>
        <dbReference type="Pfam" id="PF04909"/>
    </source>
</evidence>
<proteinExistence type="predicted"/>
<dbReference type="KEGG" id="psw:LK03_07340"/>
<dbReference type="STRING" id="157783.LK03_07340"/>
<keyword evidence="3" id="KW-1185">Reference proteome</keyword>
<gene>
    <name evidence="2" type="ORF">LK03_07340</name>
</gene>
<dbReference type="SUPFAM" id="SSF51556">
    <property type="entry name" value="Metallo-dependent hydrolases"/>
    <property type="match status" value="1"/>
</dbReference>
<evidence type="ECO:0000313" key="2">
    <source>
        <dbReference type="EMBL" id="AIR89097.1"/>
    </source>
</evidence>
<organism evidence="2 3">
    <name type="scientific">Pseudomonas cremoricolorata</name>
    <dbReference type="NCBI Taxonomy" id="157783"/>
    <lineage>
        <taxon>Bacteria</taxon>
        <taxon>Pseudomonadati</taxon>
        <taxon>Pseudomonadota</taxon>
        <taxon>Gammaproteobacteria</taxon>
        <taxon>Pseudomonadales</taxon>
        <taxon>Pseudomonadaceae</taxon>
        <taxon>Pseudomonas</taxon>
    </lineage>
</organism>
<dbReference type="PANTHER" id="PTHR35563">
    <property type="entry name" value="BARREL METAL-DEPENDENT HYDROLASE, PUTATIVE (AFU_ORTHOLOGUE AFUA_1G16240)-RELATED"/>
    <property type="match status" value="1"/>
</dbReference>
<dbReference type="eggNOG" id="COG3618">
    <property type="taxonomic scope" value="Bacteria"/>
</dbReference>
<dbReference type="PANTHER" id="PTHR35563:SF2">
    <property type="entry name" value="BARREL METAL-DEPENDENT HYDROLASE, PUTATIVE (AFU_ORTHOLOGUE AFUA_1G16240)-RELATED"/>
    <property type="match status" value="1"/>
</dbReference>
<dbReference type="InterPro" id="IPR032466">
    <property type="entry name" value="Metal_Hydrolase"/>
</dbReference>
<dbReference type="InterPro" id="IPR052358">
    <property type="entry name" value="Aro_Compnd_Degr_Hydrolases"/>
</dbReference>
<reference evidence="2 3" key="1">
    <citation type="submission" date="2014-09" db="EMBL/GenBank/DDBJ databases">
        <authorList>
            <person name="Chan K.-G."/>
        </authorList>
    </citation>
    <scope>NUCLEOTIDE SEQUENCE [LARGE SCALE GENOMIC DNA]</scope>
    <source>
        <strain evidence="2 3">ND07</strain>
    </source>
</reference>
<dbReference type="OrthoDB" id="9787654at2"/>
<name>A0A089WRH2_9PSED</name>
<protein>
    <submittedName>
        <fullName evidence="2">Membrane protein</fullName>
    </submittedName>
</protein>
<sequence>MPQILPANFHGIDGHAHVFERDLQLAEGRRYAPTYDATLTDYLAQLDSCGLSHGVLVQPSFLGTDNRYLLAALTAAPERLRGVVVVDREVATSTLEHMAAAGVKGVRLNLMGQAMDDFASREWQAFFSRLAELGLHVELHRQVEDLPGVLQSLLRTGCQVVIDHFGRADARLGLEQPGFARMLELGREGDVWVKVSALYRLGGSAAEQHQFAQQALPALCETLGAERLLWGSDWPHTQHEQQTSFGEQWQTIRGLISDTRLQTQLLRDSAATLFGINLS</sequence>
<dbReference type="Pfam" id="PF04909">
    <property type="entry name" value="Amidohydro_2"/>
    <property type="match status" value="1"/>
</dbReference>
<evidence type="ECO:0000313" key="3">
    <source>
        <dbReference type="Proteomes" id="UP000029493"/>
    </source>
</evidence>